<gene>
    <name evidence="3" type="ORF">Q4T40_11660</name>
</gene>
<evidence type="ECO:0000313" key="3">
    <source>
        <dbReference type="EMBL" id="MDT8901904.1"/>
    </source>
</evidence>
<dbReference type="EMBL" id="JAUOZS010000001">
    <property type="protein sequence ID" value="MDT8901904.1"/>
    <property type="molecule type" value="Genomic_DNA"/>
</dbReference>
<name>A0ABU3NYM6_9FIRM</name>
<evidence type="ECO:0000313" key="4">
    <source>
        <dbReference type="Proteomes" id="UP001254848"/>
    </source>
</evidence>
<evidence type="ECO:0000256" key="1">
    <source>
        <dbReference type="ARBA" id="ARBA00010832"/>
    </source>
</evidence>
<keyword evidence="4" id="KW-1185">Reference proteome</keyword>
<dbReference type="InterPro" id="IPR038527">
    <property type="entry name" value="HupH_C_sf"/>
</dbReference>
<accession>A0ABU3NYM6</accession>
<dbReference type="Proteomes" id="UP001254848">
    <property type="component" value="Unassembled WGS sequence"/>
</dbReference>
<evidence type="ECO:0000259" key="2">
    <source>
        <dbReference type="Pfam" id="PF04809"/>
    </source>
</evidence>
<dbReference type="Pfam" id="PF04809">
    <property type="entry name" value="HupH_C"/>
    <property type="match status" value="1"/>
</dbReference>
<protein>
    <submittedName>
        <fullName evidence="3">Hydrogenase expression/formation C-terminal domain-containing protein</fullName>
    </submittedName>
</protein>
<comment type="caution">
    <text evidence="3">The sequence shown here is derived from an EMBL/GenBank/DDBJ whole genome shotgun (WGS) entry which is preliminary data.</text>
</comment>
<proteinExistence type="inferred from homology"/>
<dbReference type="RefSeq" id="WP_413780402.1">
    <property type="nucleotide sequence ID" value="NZ_JAUOZS010000001.1"/>
</dbReference>
<sequence length="126" mass="13712">MTADSGVSEKAKAVLAEIAAALERYIAGGEGWTIYINKMGLAQEERQAIRDCLGQGGIRINLEKSDEPAEWLESGVAGVWYGVFYDQSRRPLLETIEVGRFPAIAAAQPEDMTGGLDALRQQLVEL</sequence>
<dbReference type="Gene3D" id="3.30.1370.140">
    <property type="entry name" value="HupH hydrogenase expression protein, C-terminal domain"/>
    <property type="match status" value="1"/>
</dbReference>
<dbReference type="InterPro" id="IPR006894">
    <property type="entry name" value="HupH_Hydgase_express_prot_C"/>
</dbReference>
<reference evidence="3 4" key="1">
    <citation type="submission" date="2023-07" db="EMBL/GenBank/DDBJ databases">
        <title>The novel representative of Negativicutes class, Anaeroselena agilis gen. nov. sp. nov.</title>
        <authorList>
            <person name="Prokofeva M.I."/>
            <person name="Elcheninov A.G."/>
            <person name="Klyukina A."/>
            <person name="Kublanov I.V."/>
            <person name="Frolov E.N."/>
            <person name="Podosokorskaya O.A."/>
        </authorList>
    </citation>
    <scope>NUCLEOTIDE SEQUENCE [LARGE SCALE GENOMIC DNA]</scope>
    <source>
        <strain evidence="3 4">4137-cl</strain>
    </source>
</reference>
<feature type="domain" description="HupH hydrogenase expression protein C-terminal" evidence="2">
    <location>
        <begin position="11"/>
        <end position="123"/>
    </location>
</feature>
<organism evidence="3 4">
    <name type="scientific">Anaeroselena agilis</name>
    <dbReference type="NCBI Taxonomy" id="3063788"/>
    <lineage>
        <taxon>Bacteria</taxon>
        <taxon>Bacillati</taxon>
        <taxon>Bacillota</taxon>
        <taxon>Negativicutes</taxon>
        <taxon>Acetonemataceae</taxon>
        <taxon>Anaeroselena</taxon>
    </lineage>
</organism>
<comment type="similarity">
    <text evidence="1">Belongs to the HupH/HyaF family.</text>
</comment>